<gene>
    <name evidence="8" type="primary">fadD15</name>
    <name evidence="8" type="ORF">CDES_10400</name>
</gene>
<accession>A0A0M4CZ34</accession>
<dbReference type="Proteomes" id="UP000068067">
    <property type="component" value="Chromosome"/>
</dbReference>
<proteinExistence type="inferred from homology"/>
<dbReference type="InterPro" id="IPR042099">
    <property type="entry name" value="ANL_N_sf"/>
</dbReference>
<dbReference type="GO" id="GO:0004467">
    <property type="term" value="F:long-chain fatty acid-CoA ligase activity"/>
    <property type="evidence" value="ECO:0007669"/>
    <property type="project" value="UniProtKB-EC"/>
</dbReference>
<dbReference type="PROSITE" id="PS00455">
    <property type="entry name" value="AMP_BINDING"/>
    <property type="match status" value="1"/>
</dbReference>
<dbReference type="CDD" id="cd05907">
    <property type="entry name" value="VL_LC_FACS_like"/>
    <property type="match status" value="1"/>
</dbReference>
<evidence type="ECO:0000256" key="5">
    <source>
        <dbReference type="ARBA" id="ARBA00024484"/>
    </source>
</evidence>
<organism evidence="8 9">
    <name type="scientific">Corynebacterium deserti GIMN1.010</name>
    <dbReference type="NCBI Taxonomy" id="931089"/>
    <lineage>
        <taxon>Bacteria</taxon>
        <taxon>Bacillati</taxon>
        <taxon>Actinomycetota</taxon>
        <taxon>Actinomycetes</taxon>
        <taxon>Mycobacteriales</taxon>
        <taxon>Corynebacteriaceae</taxon>
        <taxon>Corynebacterium</taxon>
    </lineage>
</organism>
<evidence type="ECO:0000256" key="4">
    <source>
        <dbReference type="ARBA" id="ARBA00023098"/>
    </source>
</evidence>
<protein>
    <recommendedName>
        <fullName evidence="6">Acyl-CoA synthetase</fullName>
    </recommendedName>
</protein>
<dbReference type="PATRIC" id="fig|931089.4.peg.2103"/>
<evidence type="ECO:0000259" key="7">
    <source>
        <dbReference type="Pfam" id="PF00501"/>
    </source>
</evidence>
<comment type="similarity">
    <text evidence="1">Belongs to the ATP-dependent AMP-binding enzyme family.</text>
</comment>
<feature type="domain" description="AMP-dependent synthetase/ligase" evidence="7">
    <location>
        <begin position="44"/>
        <end position="442"/>
    </location>
</feature>
<dbReference type="OrthoDB" id="9803968at2"/>
<dbReference type="STRING" id="931089.CDES_10400"/>
<evidence type="ECO:0000313" key="9">
    <source>
        <dbReference type="Proteomes" id="UP000068067"/>
    </source>
</evidence>
<dbReference type="RefSeq" id="WP_053545393.1">
    <property type="nucleotide sequence ID" value="NZ_CP009220.1"/>
</dbReference>
<evidence type="ECO:0000256" key="6">
    <source>
        <dbReference type="ARBA" id="ARBA00032875"/>
    </source>
</evidence>
<dbReference type="PANTHER" id="PTHR43272">
    <property type="entry name" value="LONG-CHAIN-FATTY-ACID--COA LIGASE"/>
    <property type="match status" value="1"/>
</dbReference>
<comment type="catalytic activity">
    <reaction evidence="5">
        <text>a long-chain fatty acid + ATP + CoA = a long-chain fatty acyl-CoA + AMP + diphosphate</text>
        <dbReference type="Rhea" id="RHEA:15421"/>
        <dbReference type="ChEBI" id="CHEBI:30616"/>
        <dbReference type="ChEBI" id="CHEBI:33019"/>
        <dbReference type="ChEBI" id="CHEBI:57287"/>
        <dbReference type="ChEBI" id="CHEBI:57560"/>
        <dbReference type="ChEBI" id="CHEBI:83139"/>
        <dbReference type="ChEBI" id="CHEBI:456215"/>
        <dbReference type="EC" id="6.2.1.3"/>
    </reaction>
    <physiologicalReaction direction="left-to-right" evidence="5">
        <dbReference type="Rhea" id="RHEA:15422"/>
    </physiologicalReaction>
</comment>
<sequence length="615" mass="67189">MTSDNTLREYTEPAQYTIDDSETCLTALLDQIKTRPYGVLFTKPANFEWVNVTAKEFQDEVFAVAKGIISVGVEQGDRIALLSNTRYEWAVLDFAIWAAGAVSVPIYSSSSLSQIEWIIEDSGAVLAITETPDHTDLMKNLVIGDDGQPAIKGSPSKLRRILEINSSALETLKFEGRELDDALVWDRINSTKSSDLASLVYTSGTTGRPKGCELTHYNWLAEVRALTTNEIGQIAVPGNRMLTFLPLAHVLARAVHLAFAITGATQSHWADFSTLTLELQRSRPNLILGVPRVFEKVRNAAASNAADGGPIKRAMFERAEKTAIEYSMALDTAEGPGRALIMAHKVFDKLVYAKVRAAVGNSVEFAITGGSAMGQELLHFFRGIGIPIYEGYGLTETAAAAAVDYTDQKIGTVGRPLGGMTVRINDEGEIMLKGAMLFRGYWNNPEATAEALQDGWFNTGDLGELLDSGHLVITGRKKDLIVTAGGKNVSPGPMEDIIRAHPLVSQAMVVGDGKPFVGLLVTLDPDMLKRWKLNHNIPESRSVSEIATDPALRAEVQDAVNNANATVSHSEAIKKFYILDRDLTEDADELTPTLKVKRNVVVRRYADAIDHIYNR</sequence>
<dbReference type="InterPro" id="IPR020845">
    <property type="entry name" value="AMP-binding_CS"/>
</dbReference>
<reference evidence="8 9" key="1">
    <citation type="submission" date="2014-08" db="EMBL/GenBank/DDBJ databases">
        <title>Complete genome sequence of Corynebacterium deserti GIMN1.010 (=DSM 45689), isolated from desert sand in western China.</title>
        <authorList>
            <person name="Ruckert C."/>
            <person name="Albersmeier A."/>
            <person name="Kalinowski J."/>
        </authorList>
    </citation>
    <scope>NUCLEOTIDE SEQUENCE [LARGE SCALE GENOMIC DNA]</scope>
    <source>
        <strain evidence="8 9">GIMN1.010</strain>
    </source>
</reference>
<dbReference type="InterPro" id="IPR000873">
    <property type="entry name" value="AMP-dep_synth/lig_dom"/>
</dbReference>
<keyword evidence="4" id="KW-0443">Lipid metabolism</keyword>
<dbReference type="KEGG" id="cdx:CDES_10400"/>
<dbReference type="Pfam" id="PF00501">
    <property type="entry name" value="AMP-binding"/>
    <property type="match status" value="1"/>
</dbReference>
<dbReference type="Pfam" id="PF23562">
    <property type="entry name" value="AMP-binding_C_3"/>
    <property type="match status" value="1"/>
</dbReference>
<evidence type="ECO:0000313" key="8">
    <source>
        <dbReference type="EMBL" id="ALC06457.1"/>
    </source>
</evidence>
<evidence type="ECO:0000256" key="3">
    <source>
        <dbReference type="ARBA" id="ARBA00022832"/>
    </source>
</evidence>
<evidence type="ECO:0000256" key="2">
    <source>
        <dbReference type="ARBA" id="ARBA00022598"/>
    </source>
</evidence>
<dbReference type="AlphaFoldDB" id="A0A0M4CZ34"/>
<dbReference type="EMBL" id="CP009220">
    <property type="protein sequence ID" value="ALC06457.1"/>
    <property type="molecule type" value="Genomic_DNA"/>
</dbReference>
<dbReference type="GO" id="GO:0016020">
    <property type="term" value="C:membrane"/>
    <property type="evidence" value="ECO:0007669"/>
    <property type="project" value="TreeGrafter"/>
</dbReference>
<dbReference type="Gene3D" id="3.30.300.30">
    <property type="match status" value="1"/>
</dbReference>
<dbReference type="InterPro" id="IPR045851">
    <property type="entry name" value="AMP-bd_C_sf"/>
</dbReference>
<keyword evidence="9" id="KW-1185">Reference proteome</keyword>
<dbReference type="PANTHER" id="PTHR43272:SF32">
    <property type="entry name" value="AMP-DEPENDENT SYNTHETASE_LIGASE DOMAIN-CONTAINING PROTEIN"/>
    <property type="match status" value="1"/>
</dbReference>
<dbReference type="Gene3D" id="3.40.50.12780">
    <property type="entry name" value="N-terminal domain of ligase-like"/>
    <property type="match status" value="1"/>
</dbReference>
<keyword evidence="2 8" id="KW-0436">Ligase</keyword>
<dbReference type="SUPFAM" id="SSF56801">
    <property type="entry name" value="Acetyl-CoA synthetase-like"/>
    <property type="match status" value="1"/>
</dbReference>
<name>A0A0M4CZ34_9CORY</name>
<keyword evidence="3" id="KW-0276">Fatty acid metabolism</keyword>
<evidence type="ECO:0000256" key="1">
    <source>
        <dbReference type="ARBA" id="ARBA00006432"/>
    </source>
</evidence>